<proteinExistence type="predicted"/>
<keyword evidence="2" id="KW-1185">Reference proteome</keyword>
<organism evidence="1 2">
    <name type="scientific">Candidatus Afipia apatlaquensis</name>
    <dbReference type="NCBI Taxonomy" id="2712852"/>
    <lineage>
        <taxon>Bacteria</taxon>
        <taxon>Pseudomonadati</taxon>
        <taxon>Pseudomonadota</taxon>
        <taxon>Alphaproteobacteria</taxon>
        <taxon>Hyphomicrobiales</taxon>
        <taxon>Nitrobacteraceae</taxon>
        <taxon>Afipia</taxon>
    </lineage>
</organism>
<protein>
    <submittedName>
        <fullName evidence="1">Uncharacterized protein</fullName>
    </submittedName>
</protein>
<accession>A0A7C9VNB5</accession>
<dbReference type="Proteomes" id="UP000480266">
    <property type="component" value="Unassembled WGS sequence"/>
</dbReference>
<evidence type="ECO:0000313" key="1">
    <source>
        <dbReference type="EMBL" id="NGX96353.1"/>
    </source>
</evidence>
<dbReference type="EMBL" id="JAAMRR010000746">
    <property type="protein sequence ID" value="NGX96353.1"/>
    <property type="molecule type" value="Genomic_DNA"/>
</dbReference>
<name>A0A7C9VNB5_9BRAD</name>
<evidence type="ECO:0000313" key="2">
    <source>
        <dbReference type="Proteomes" id="UP000480266"/>
    </source>
</evidence>
<comment type="caution">
    <text evidence="1">The sequence shown here is derived from an EMBL/GenBank/DDBJ whole genome shotgun (WGS) entry which is preliminary data.</text>
</comment>
<gene>
    <name evidence="1" type="ORF">G4V63_14385</name>
</gene>
<dbReference type="AlphaFoldDB" id="A0A7C9VNB5"/>
<reference evidence="1" key="1">
    <citation type="submission" date="2020-02" db="EMBL/GenBank/DDBJ databases">
        <title>Draft genome sequence of Candidatus Afipia apatlaquensis IBT-C3, a potential strain for decolorization of textile dyes.</title>
        <authorList>
            <person name="Sanchez-Reyes A."/>
            <person name="Breton-Deval L."/>
            <person name="Mangelson H."/>
            <person name="Sanchez-Flores A."/>
        </authorList>
    </citation>
    <scope>NUCLEOTIDE SEQUENCE [LARGE SCALE GENOMIC DNA]</scope>
    <source>
        <strain evidence="1">IBT-C3</strain>
    </source>
</reference>
<sequence length="299" mass="33121">MFNPFVERRARTIVKVTRPDNAGKQTQHSYTFEQHRQRISVRQGGKQYGNAKVEIFGVPLSSMNQIARLWMETLTPQNDDTLSIDVWDGKDFVPLFQGVITWSAVDASGMPQVKLVIEANASMILMNTTASPYASGTGPVALPDALTNIIKPQGFSLDYSETAPRYPITDVHVSGSPLEQISTLMRHYDDLTWFCNLQRLIVRKARTPFNEDAIRIAADTGLQGYPVYSSSGLQLSTVFNARLRPGAPLDVHVTDFQFINKTKWVTAVIAHQLDVNYPSGQWTTALAANSFGAKGNGND</sequence>